<protein>
    <submittedName>
        <fullName evidence="5">Uncharacterized protein LOC111115189</fullName>
    </submittedName>
</protein>
<sequence length="675" mass="77774">MALQTISESVYVRLCLKIGTPQQVAIRRDVVDITELLTHKVTKTDGSVMMQSGSQREGFRFKDSDIDIMIWQKNHRVLWDFSQAVLYNTHRYRLILCDSSESPPGFTLLWLPLEAAERLVISSCVRINGTLCISSALYRENTCNQLIGLIRPDYTVHGPCSSGGDGEIEYDLATCFVSDFWPPSASSWTDRCHSYPPKHVVGDIIKSGCHFVAIGHKLGKHADNEWRISFSQAEQKLVYAMNHTQFLTYGLLKYFVKEIINDRLSEDEKLLCSYHMKTAIFWAIQQNIIAHWCPQNLLAGFWVCFKLLLKWVYDGYCPNFFIPENNMFLNKVHGEAQRNLFTKLYCLYEKGIAFLLQSASISSFIMDVLCNPRLSVCTEEHTLVSEVVLDGELYENIFITDALSPCENLHRLMEYLHSVEQLLSSSLTECKITILQKHTATILQTAAFLLHDMYTDKSGGNKQMYIADKRSCYMLKLAAKFGFVSDSVYIAMYFYQTFRHREALSMIEMTKVKLAQPGLMYMGHADPERYTEAVGGRSWSYKMRHAIAYDIKLFNHICYINELTPEQQSNSLNRIEELLIPPFVLLHMLEFLCYRHVDTMRAQAALDHLQVLVHHDQGVLVPVHLRDISWEILGICQQMTGNHQAALYSYTQSLRQDHELHKIHTATRHRIQDLH</sequence>
<dbReference type="GeneID" id="111115189"/>
<dbReference type="PANTHER" id="PTHR10656">
    <property type="entry name" value="CELL FATE DETERMINING PROTEIN MAB21-RELATED"/>
    <property type="match status" value="1"/>
</dbReference>
<dbReference type="KEGG" id="cvn:111115189"/>
<dbReference type="InterPro" id="IPR024810">
    <property type="entry name" value="MAB21L/cGLR"/>
</dbReference>
<evidence type="ECO:0000259" key="2">
    <source>
        <dbReference type="Pfam" id="PF03281"/>
    </source>
</evidence>
<dbReference type="OrthoDB" id="6114608at2759"/>
<keyword evidence="4" id="KW-1185">Reference proteome</keyword>
<dbReference type="AlphaFoldDB" id="A0A8B8C389"/>
<dbReference type="InterPro" id="IPR046903">
    <property type="entry name" value="Mab-21-like_nuc_Trfase"/>
</dbReference>
<evidence type="ECO:0000256" key="1">
    <source>
        <dbReference type="ARBA" id="ARBA00008307"/>
    </source>
</evidence>
<gene>
    <name evidence="5" type="primary">LOC111115189</name>
</gene>
<evidence type="ECO:0000313" key="4">
    <source>
        <dbReference type="Proteomes" id="UP000694844"/>
    </source>
</evidence>
<organism evidence="4 5">
    <name type="scientific">Crassostrea virginica</name>
    <name type="common">Eastern oyster</name>
    <dbReference type="NCBI Taxonomy" id="6565"/>
    <lineage>
        <taxon>Eukaryota</taxon>
        <taxon>Metazoa</taxon>
        <taxon>Spiralia</taxon>
        <taxon>Lophotrochozoa</taxon>
        <taxon>Mollusca</taxon>
        <taxon>Bivalvia</taxon>
        <taxon>Autobranchia</taxon>
        <taxon>Pteriomorphia</taxon>
        <taxon>Ostreida</taxon>
        <taxon>Ostreoidea</taxon>
        <taxon>Ostreidae</taxon>
        <taxon>Crassostrea</taxon>
    </lineage>
</organism>
<accession>A0A8B8C389</accession>
<name>A0A8B8C389_CRAVI</name>
<comment type="similarity">
    <text evidence="1">Belongs to the mab-21 family.</text>
</comment>
<feature type="domain" description="Mab-21-like nucleotidyltransferase" evidence="2">
    <location>
        <begin position="166"/>
        <end position="238"/>
    </location>
</feature>
<dbReference type="Proteomes" id="UP000694844">
    <property type="component" value="Chromosome 9"/>
</dbReference>
<dbReference type="PANTHER" id="PTHR10656:SF69">
    <property type="entry name" value="MAB-21-LIKE HHH_H2TH-LIKE DOMAIN-CONTAINING PROTEIN"/>
    <property type="match status" value="1"/>
</dbReference>
<feature type="domain" description="Mab-21-like HhH/H2TH-like" evidence="3">
    <location>
        <begin position="251"/>
        <end position="343"/>
    </location>
</feature>
<dbReference type="SMART" id="SM01265">
    <property type="entry name" value="Mab-21"/>
    <property type="match status" value="1"/>
</dbReference>
<reference evidence="5" key="1">
    <citation type="submission" date="2025-08" db="UniProtKB">
        <authorList>
            <consortium name="RefSeq"/>
        </authorList>
    </citation>
    <scope>IDENTIFICATION</scope>
    <source>
        <tissue evidence="5">Whole sample</tissue>
    </source>
</reference>
<evidence type="ECO:0000259" key="3">
    <source>
        <dbReference type="Pfam" id="PF20266"/>
    </source>
</evidence>
<dbReference type="InterPro" id="IPR046906">
    <property type="entry name" value="Mab-21_HhH/H2TH-like"/>
</dbReference>
<evidence type="ECO:0000313" key="5">
    <source>
        <dbReference type="RefSeq" id="XP_022309549.1"/>
    </source>
</evidence>
<dbReference type="Pfam" id="PF03281">
    <property type="entry name" value="Mab-21"/>
    <property type="match status" value="1"/>
</dbReference>
<dbReference type="Gene3D" id="1.10.1410.40">
    <property type="match status" value="1"/>
</dbReference>
<dbReference type="Pfam" id="PF20266">
    <property type="entry name" value="Mab-21_C"/>
    <property type="match status" value="1"/>
</dbReference>
<proteinExistence type="inferred from homology"/>
<dbReference type="RefSeq" id="XP_022309549.1">
    <property type="nucleotide sequence ID" value="XM_022453841.1"/>
</dbReference>